<dbReference type="SUPFAM" id="SSF53822">
    <property type="entry name" value="Periplasmic binding protein-like I"/>
    <property type="match status" value="1"/>
</dbReference>
<dbReference type="GO" id="GO:0000976">
    <property type="term" value="F:transcription cis-regulatory region binding"/>
    <property type="evidence" value="ECO:0007669"/>
    <property type="project" value="TreeGrafter"/>
</dbReference>
<proteinExistence type="predicted"/>
<dbReference type="Proteomes" id="UP000030300">
    <property type="component" value="Chromosome"/>
</dbReference>
<dbReference type="Gene3D" id="3.40.50.2300">
    <property type="match status" value="2"/>
</dbReference>
<keyword evidence="2" id="KW-1185">Reference proteome</keyword>
<dbReference type="OrthoDB" id="9785139at2"/>
<evidence type="ECO:0000313" key="2">
    <source>
        <dbReference type="Proteomes" id="UP000030300"/>
    </source>
</evidence>
<dbReference type="eggNOG" id="COG1609">
    <property type="taxonomic scope" value="Bacteria"/>
</dbReference>
<dbReference type="RefSeq" id="WP_052138378.1">
    <property type="nucleotide sequence ID" value="NZ_BJMC01000008.1"/>
</dbReference>
<dbReference type="Pfam" id="PF00532">
    <property type="entry name" value="Peripla_BP_1"/>
    <property type="match status" value="1"/>
</dbReference>
<dbReference type="PANTHER" id="PTHR30146:SF138">
    <property type="entry name" value="TRANSCRIPTIONAL REGULATORY PROTEIN"/>
    <property type="match status" value="1"/>
</dbReference>
<evidence type="ECO:0000313" key="1">
    <source>
        <dbReference type="EMBL" id="AIY19800.2"/>
    </source>
</evidence>
<dbReference type="HOGENOM" id="CLU_037628_6_1_11"/>
<accession>A0A0A1DWH3</accession>
<dbReference type="InterPro" id="IPR000843">
    <property type="entry name" value="HTH_LacI"/>
</dbReference>
<dbReference type="Pfam" id="PF00356">
    <property type="entry name" value="LacI"/>
    <property type="match status" value="1"/>
</dbReference>
<sequence length="355" mass="36931">MTAVGQGKGGRAGARRATLATVADLAGYHVSTVSRVLNGTTVPGARSASSAAAERIRQVAREVGYVPNAQAAALRRQRTGMVGVIMARMTDTVAATIYEGVERAAAEHGYQTLVMNSWDDDETRARCVDLLMAHGVDALIHGDALADGSSLQVLERSGLPFVLVNRGAGAYPSVTADDRGGGRQAAEHLLALGHREVGVLAGLPYAGNAIERTRGFCETFAEAGHPVRPDRVVPTTFDSAGGRTGADRLLRAGDGPTALFAVSDAAAIGALGSLRDQGLHPGRDVSVVGFNDMPIAGDLTVPLTTVRSPMREIGERSVALLLAVMEGEPGEVVRFPTELVVRETTGPAPGLTRGR</sequence>
<dbReference type="InterPro" id="IPR028082">
    <property type="entry name" value="Peripla_BP_I"/>
</dbReference>
<dbReference type="AlphaFoldDB" id="A0A0A1DWH3"/>
<name>A0A0A1DWH3_NOCSI</name>
<dbReference type="SUPFAM" id="SSF47413">
    <property type="entry name" value="lambda repressor-like DNA-binding domains"/>
    <property type="match status" value="1"/>
</dbReference>
<dbReference type="KEGG" id="psim:KR76_08610"/>
<dbReference type="Gene3D" id="1.10.260.40">
    <property type="entry name" value="lambda repressor-like DNA-binding domains"/>
    <property type="match status" value="1"/>
</dbReference>
<dbReference type="InterPro" id="IPR010982">
    <property type="entry name" value="Lambda_DNA-bd_dom_sf"/>
</dbReference>
<organism evidence="1 2">
    <name type="scientific">Nocardioides simplex</name>
    <name type="common">Arthrobacter simplex</name>
    <dbReference type="NCBI Taxonomy" id="2045"/>
    <lineage>
        <taxon>Bacteria</taxon>
        <taxon>Bacillati</taxon>
        <taxon>Actinomycetota</taxon>
        <taxon>Actinomycetes</taxon>
        <taxon>Propionibacteriales</taxon>
        <taxon>Nocardioidaceae</taxon>
        <taxon>Pimelobacter</taxon>
    </lineage>
</organism>
<gene>
    <name evidence="1" type="ORF">KR76_08610</name>
</gene>
<dbReference type="GeneID" id="96608972"/>
<dbReference type="PROSITE" id="PS50932">
    <property type="entry name" value="HTH_LACI_2"/>
    <property type="match status" value="1"/>
</dbReference>
<dbReference type="CDD" id="cd01392">
    <property type="entry name" value="HTH_LacI"/>
    <property type="match status" value="1"/>
</dbReference>
<dbReference type="InterPro" id="IPR001761">
    <property type="entry name" value="Peripla_BP/Lac1_sug-bd_dom"/>
</dbReference>
<dbReference type="GO" id="GO:0003700">
    <property type="term" value="F:DNA-binding transcription factor activity"/>
    <property type="evidence" value="ECO:0007669"/>
    <property type="project" value="TreeGrafter"/>
</dbReference>
<dbReference type="STRING" id="2045.KR76_08610"/>
<protein>
    <submittedName>
        <fullName evidence="1">LacI family transcriptional regulator</fullName>
    </submittedName>
</protein>
<dbReference type="PANTHER" id="PTHR30146">
    <property type="entry name" value="LACI-RELATED TRANSCRIPTIONAL REPRESSOR"/>
    <property type="match status" value="1"/>
</dbReference>
<reference evidence="1 2" key="1">
    <citation type="journal article" date="2015" name="Genome Announc.">
        <title>Complete Genome Sequence of Steroid-Transforming Nocardioides simplex VKM Ac-2033D.</title>
        <authorList>
            <person name="Shtratnikova V.Y."/>
            <person name="Schelkunov M.I."/>
            <person name="Pekov Y.A."/>
            <person name="Fokina V.V."/>
            <person name="Logacheva M.D."/>
            <person name="Sokolov S.L."/>
            <person name="Bragin E.Y."/>
            <person name="Ashapkin V.V."/>
            <person name="Donova M.V."/>
        </authorList>
    </citation>
    <scope>NUCLEOTIDE SEQUENCE [LARGE SCALE GENOMIC DNA]</scope>
    <source>
        <strain evidence="1 2">VKM Ac-2033D</strain>
    </source>
</reference>
<dbReference type="SMART" id="SM00354">
    <property type="entry name" value="HTH_LACI"/>
    <property type="match status" value="1"/>
</dbReference>
<dbReference type="EMBL" id="CP009896">
    <property type="protein sequence ID" value="AIY19800.2"/>
    <property type="molecule type" value="Genomic_DNA"/>
</dbReference>